<dbReference type="Proteomes" id="UP000253562">
    <property type="component" value="Unassembled WGS sequence"/>
</dbReference>
<evidence type="ECO:0008006" key="3">
    <source>
        <dbReference type="Google" id="ProtNLM"/>
    </source>
</evidence>
<gene>
    <name evidence="1" type="ORF">DTL42_06475</name>
</gene>
<dbReference type="Gene3D" id="3.40.50.12370">
    <property type="match status" value="1"/>
</dbReference>
<comment type="caution">
    <text evidence="1">The sequence shown here is derived from an EMBL/GenBank/DDBJ whole genome shotgun (WGS) entry which is preliminary data.</text>
</comment>
<protein>
    <recommendedName>
        <fullName evidence="3">Universal stress protein</fullName>
    </recommendedName>
</protein>
<dbReference type="SUPFAM" id="SSF52402">
    <property type="entry name" value="Adenine nucleotide alpha hydrolases-like"/>
    <property type="match status" value="2"/>
</dbReference>
<evidence type="ECO:0000313" key="1">
    <source>
        <dbReference type="EMBL" id="RCS54766.1"/>
    </source>
</evidence>
<proteinExistence type="predicted"/>
<evidence type="ECO:0000313" key="2">
    <source>
        <dbReference type="Proteomes" id="UP000253562"/>
    </source>
</evidence>
<dbReference type="EMBL" id="QPEX01000010">
    <property type="protein sequence ID" value="RCS54766.1"/>
    <property type="molecule type" value="Genomic_DNA"/>
</dbReference>
<accession>A0A368KWN5</accession>
<dbReference type="OrthoDB" id="266943at2"/>
<name>A0A368KWN5_9BACT</name>
<reference evidence="1 2" key="1">
    <citation type="submission" date="2018-07" db="EMBL/GenBank/DDBJ databases">
        <title>Comparative genomes isolates from brazilian mangrove.</title>
        <authorList>
            <person name="De Araujo J.E."/>
            <person name="Taketani R.G."/>
            <person name="Silva M.C.P."/>
            <person name="Lourenco M.V."/>
            <person name="Oliveira V.M."/>
            <person name="Andreote F.D."/>
        </authorList>
    </citation>
    <scope>NUCLEOTIDE SEQUENCE [LARGE SCALE GENOMIC DNA]</scope>
    <source>
        <strain evidence="1 2">HEX PRIS-MGV</strain>
    </source>
</reference>
<dbReference type="AlphaFoldDB" id="A0A368KWN5"/>
<dbReference type="RefSeq" id="WP_114367828.1">
    <property type="nucleotide sequence ID" value="NZ_QPEX01000010.1"/>
</dbReference>
<organism evidence="1 2">
    <name type="scientific">Bremerella cremea</name>
    <dbReference type="NCBI Taxonomy" id="1031537"/>
    <lineage>
        <taxon>Bacteria</taxon>
        <taxon>Pseudomonadati</taxon>
        <taxon>Planctomycetota</taxon>
        <taxon>Planctomycetia</taxon>
        <taxon>Pirellulales</taxon>
        <taxon>Pirellulaceae</taxon>
        <taxon>Bremerella</taxon>
    </lineage>
</organism>
<sequence length="271" mass="29717">MLKSILIHLSGCSGSEKAIELAASIAQDARARLHGQSALSPKESATENIVSAAHVLAASSKRAHLELRQSFSHDHLMEVGERFDIEVTSRGTAGETIESLVRESHYHDLLVSCFPAQGQTFSHDLTSWQHLELTSRARLPHYISRGITTQPQRVLLVYDRSDASAQAIRTFLSQNPLPNAHCRLLGIGAAANQKSLAFCSMRDYCQTQRDALETGCLSGSARRVLIPYAEKWEADVLVLGIPPSLGLWSRLTGATPLDILQKTKHDLYLVG</sequence>